<dbReference type="PROSITE" id="PS50011">
    <property type="entry name" value="PROTEIN_KINASE_DOM"/>
    <property type="match status" value="1"/>
</dbReference>
<dbReference type="Pfam" id="PF25021">
    <property type="entry name" value="TEN_NHL"/>
    <property type="match status" value="4"/>
</dbReference>
<evidence type="ECO:0000256" key="4">
    <source>
        <dbReference type="ARBA" id="ARBA00022737"/>
    </source>
</evidence>
<dbReference type="EMBL" id="CT573213">
    <property type="protein sequence ID" value="CAJ59103.1"/>
    <property type="molecule type" value="Genomic_DNA"/>
</dbReference>
<keyword evidence="3" id="KW-0808">Transferase</keyword>
<dbReference type="InterPro" id="IPR011009">
    <property type="entry name" value="Kinase-like_dom_sf"/>
</dbReference>
<name>Q0RTJ5_FRAAA</name>
<feature type="compositionally biased region" description="Gly residues" evidence="10">
    <location>
        <begin position="384"/>
        <end position="408"/>
    </location>
</feature>
<protein>
    <recommendedName>
        <fullName evidence="1">non-specific serine/threonine protein kinase</fullName>
        <ecNumber evidence="1">2.7.11.1</ecNumber>
    </recommendedName>
</protein>
<evidence type="ECO:0000256" key="5">
    <source>
        <dbReference type="ARBA" id="ARBA00022741"/>
    </source>
</evidence>
<dbReference type="eggNOG" id="COG0515">
    <property type="taxonomic scope" value="Bacteria"/>
</dbReference>
<dbReference type="EC" id="2.7.11.1" evidence="1"/>
<dbReference type="CDD" id="cd14014">
    <property type="entry name" value="STKc_PknB_like"/>
    <property type="match status" value="1"/>
</dbReference>
<dbReference type="GO" id="GO:0005524">
    <property type="term" value="F:ATP binding"/>
    <property type="evidence" value="ECO:0007669"/>
    <property type="project" value="UniProtKB-UniRule"/>
</dbReference>
<dbReference type="InterPro" id="IPR017441">
    <property type="entry name" value="Protein_kinase_ATP_BS"/>
</dbReference>
<dbReference type="AlphaFoldDB" id="Q0RTJ5"/>
<proteinExistence type="predicted"/>
<dbReference type="PROSITE" id="PS00108">
    <property type="entry name" value="PROTEIN_KINASE_ST"/>
    <property type="match status" value="1"/>
</dbReference>
<evidence type="ECO:0000256" key="1">
    <source>
        <dbReference type="ARBA" id="ARBA00012513"/>
    </source>
</evidence>
<evidence type="ECO:0000256" key="10">
    <source>
        <dbReference type="SAM" id="MobiDB-lite"/>
    </source>
</evidence>
<feature type="repeat" description="NHL" evidence="8">
    <location>
        <begin position="766"/>
        <end position="796"/>
    </location>
</feature>
<reference evidence="12 13" key="1">
    <citation type="journal article" date="2007" name="Genome Res.">
        <title>Genome characteristics of facultatively symbiotic Frankia sp. strains reflect host range and host plant biogeography.</title>
        <authorList>
            <person name="Normand P."/>
            <person name="Lapierre P."/>
            <person name="Tisa L.S."/>
            <person name="Gogarten J.P."/>
            <person name="Alloisio N."/>
            <person name="Bagnarol E."/>
            <person name="Bassi C.A."/>
            <person name="Berry A.M."/>
            <person name="Bickhart D.M."/>
            <person name="Choisne N."/>
            <person name="Couloux A."/>
            <person name="Cournoyer B."/>
            <person name="Cruveiller S."/>
            <person name="Daubin V."/>
            <person name="Demange N."/>
            <person name="Francino M.P."/>
            <person name="Goltsman E."/>
            <person name="Huang Y."/>
            <person name="Kopp O.R."/>
            <person name="Labarre L."/>
            <person name="Lapidus A."/>
            <person name="Lavire C."/>
            <person name="Marechal J."/>
            <person name="Martinez M."/>
            <person name="Mastronunzio J.E."/>
            <person name="Mullin B.C."/>
            <person name="Niemann J."/>
            <person name="Pujic P."/>
            <person name="Rawnsley T."/>
            <person name="Rouy Z."/>
            <person name="Schenowitz C."/>
            <person name="Sellstedt A."/>
            <person name="Tavares F."/>
            <person name="Tomkins J.P."/>
            <person name="Vallenet D."/>
            <person name="Valverde C."/>
            <person name="Wall L.G."/>
            <person name="Wang Y."/>
            <person name="Medigue C."/>
            <person name="Benson D.R."/>
        </authorList>
    </citation>
    <scope>NUCLEOTIDE SEQUENCE [LARGE SCALE GENOMIC DNA]</scope>
    <source>
        <strain evidence="13">DSM 45986 / CECT 9034 / ACN14a</strain>
    </source>
</reference>
<feature type="compositionally biased region" description="Low complexity" evidence="10">
    <location>
        <begin position="409"/>
        <end position="430"/>
    </location>
</feature>
<dbReference type="PANTHER" id="PTHR43289:SF6">
    <property type="entry name" value="SERINE_THREONINE-PROTEIN KINASE NEKL-3"/>
    <property type="match status" value="1"/>
</dbReference>
<keyword evidence="12" id="KW-0560">Oxidoreductase</keyword>
<dbReference type="InterPro" id="IPR000719">
    <property type="entry name" value="Prot_kinase_dom"/>
</dbReference>
<dbReference type="eggNOG" id="COG3391">
    <property type="taxonomic scope" value="Bacteria"/>
</dbReference>
<dbReference type="SMART" id="SM00220">
    <property type="entry name" value="S_TKc"/>
    <property type="match status" value="1"/>
</dbReference>
<accession>Q0RTJ5</accession>
<dbReference type="InterPro" id="IPR008271">
    <property type="entry name" value="Ser/Thr_kinase_AS"/>
</dbReference>
<dbReference type="GO" id="GO:0004497">
    <property type="term" value="F:monooxygenase activity"/>
    <property type="evidence" value="ECO:0007669"/>
    <property type="project" value="UniProtKB-KW"/>
</dbReference>
<evidence type="ECO:0000313" key="12">
    <source>
        <dbReference type="EMBL" id="CAJ59103.1"/>
    </source>
</evidence>
<dbReference type="Gene3D" id="2.120.10.30">
    <property type="entry name" value="TolB, C-terminal domain"/>
    <property type="match status" value="3"/>
</dbReference>
<dbReference type="SUPFAM" id="SSF101898">
    <property type="entry name" value="NHL repeat"/>
    <property type="match status" value="1"/>
</dbReference>
<dbReference type="KEGG" id="fal:FRAAL0428"/>
<feature type="domain" description="Protein kinase" evidence="11">
    <location>
        <begin position="33"/>
        <end position="293"/>
    </location>
</feature>
<evidence type="ECO:0000313" key="13">
    <source>
        <dbReference type="Proteomes" id="UP000000657"/>
    </source>
</evidence>
<dbReference type="HOGENOM" id="CLU_383001_0_0_11"/>
<dbReference type="Proteomes" id="UP000000657">
    <property type="component" value="Chromosome"/>
</dbReference>
<dbReference type="SUPFAM" id="SSF56112">
    <property type="entry name" value="Protein kinase-like (PK-like)"/>
    <property type="match status" value="1"/>
</dbReference>
<dbReference type="STRING" id="326424.FRAAL0428"/>
<sequence length="865" mass="87797">MRRTWTTWCWGRGRGEDMPAVDRDSVIAALPDYTVGRELGMGGYGRVLAGHHHPLNRDVAIKILSLRAVHGESATEDFRTEGRLLSRLDHPHIAQVYDFVSRGDVRLLVMELLSGGSLTRQHLSGPDACAVGLAVADALVQAHGLGVLHRDIKPDNILFTTAGQPKLTDFGIARMFDDPATVARGVIGTPRYMAPEQIREAALGPATDLYALGVTLYELMTGGPLFPPELSVPELLRHHCEVPAPVPVTVPEPIGRVVLRALAKDPAARPPSARAFAADLAAAARVVYGPNWLHRAGVVVRIIEDAGDPPTATATAAGPATTVAAGVTADADLTRRVGTPPPMPMPAYGPDGSAAVPWYGAESGDGGGLGPAGVLASPPQPGGADPGSGGSGADGSGVDGSGVDGSGVDGPESGGPASDGSGVDGSESGGPASDGSAGEVSRADPPTRVRRRWRRPAAAATGVLALVAATSLYLTWGGSSSPVSRPAVSGTLPTPRSPQVTSDPGARILPVAGTGARGSPVDGALALRTSLADPFGLTADAFGNLYFADFGSNRVMRINAAGVITTIAGTGVAGFSGDGGPAVAAQLDQPAGIALDNRGDLYIADRLNHRIRRVDPRGIITTVAGINDHFIVGDPVGYSGAGAGDGGPALAAPLSFPTAVATDDAGDLFIADQGENRIRKVDARGIISTFAGSSGRGSFGDGGPATDALLDVPFGVAADAAGDVYIADTDNSRIRKVDTHGVITTVAGNRLRGFAGDGGPAVKASLQDPRGIAVDAVGNLYITDRGNSRIRKVDTHGIITTLAGSGRPGSAGDGGLAGNAELGRPDGAVGVDHEGNVFFSDRASGRIRVVVPSHPLPSTPASTRG</sequence>
<dbReference type="Gene3D" id="1.10.510.10">
    <property type="entry name" value="Transferase(Phosphotransferase) domain 1"/>
    <property type="match status" value="1"/>
</dbReference>
<organism evidence="12 13">
    <name type="scientific">Frankia alni (strain DSM 45986 / CECT 9034 / ACN14a)</name>
    <dbReference type="NCBI Taxonomy" id="326424"/>
    <lineage>
        <taxon>Bacteria</taxon>
        <taxon>Bacillati</taxon>
        <taxon>Actinomycetota</taxon>
        <taxon>Actinomycetes</taxon>
        <taxon>Frankiales</taxon>
        <taxon>Frankiaceae</taxon>
        <taxon>Frankia</taxon>
    </lineage>
</organism>
<dbReference type="Pfam" id="PF00069">
    <property type="entry name" value="Pkinase"/>
    <property type="match status" value="1"/>
</dbReference>
<feature type="region of interest" description="Disordered" evidence="10">
    <location>
        <begin position="479"/>
        <end position="517"/>
    </location>
</feature>
<dbReference type="InterPro" id="IPR001258">
    <property type="entry name" value="NHL_repeat"/>
</dbReference>
<dbReference type="InterPro" id="IPR011042">
    <property type="entry name" value="6-blade_b-propeller_TolB-like"/>
</dbReference>
<dbReference type="PANTHER" id="PTHR43289">
    <property type="entry name" value="MITOGEN-ACTIVATED PROTEIN KINASE KINASE KINASE 20-RELATED"/>
    <property type="match status" value="1"/>
</dbReference>
<evidence type="ECO:0000256" key="9">
    <source>
        <dbReference type="PROSITE-ProRule" id="PRU10141"/>
    </source>
</evidence>
<evidence type="ECO:0000256" key="6">
    <source>
        <dbReference type="ARBA" id="ARBA00022777"/>
    </source>
</evidence>
<feature type="binding site" evidence="9">
    <location>
        <position position="62"/>
    </location>
    <ligand>
        <name>ATP</name>
        <dbReference type="ChEBI" id="CHEBI:30616"/>
    </ligand>
</feature>
<dbReference type="PROSITE" id="PS51125">
    <property type="entry name" value="NHL"/>
    <property type="match status" value="1"/>
</dbReference>
<keyword evidence="12" id="KW-0503">Monooxygenase</keyword>
<keyword evidence="2" id="KW-0723">Serine/threonine-protein kinase</keyword>
<evidence type="ECO:0000259" key="11">
    <source>
        <dbReference type="PROSITE" id="PS50011"/>
    </source>
</evidence>
<keyword evidence="13" id="KW-1185">Reference proteome</keyword>
<keyword evidence="4" id="KW-0677">Repeat</keyword>
<evidence type="ECO:0000256" key="3">
    <source>
        <dbReference type="ARBA" id="ARBA00022679"/>
    </source>
</evidence>
<evidence type="ECO:0000256" key="2">
    <source>
        <dbReference type="ARBA" id="ARBA00022527"/>
    </source>
</evidence>
<feature type="compositionally biased region" description="Polar residues" evidence="10">
    <location>
        <begin position="491"/>
        <end position="502"/>
    </location>
</feature>
<keyword evidence="7 9" id="KW-0067">ATP-binding</keyword>
<evidence type="ECO:0000256" key="7">
    <source>
        <dbReference type="ARBA" id="ARBA00022840"/>
    </source>
</evidence>
<keyword evidence="5 9" id="KW-0547">Nucleotide-binding</keyword>
<dbReference type="InterPro" id="IPR056822">
    <property type="entry name" value="TEN_NHL"/>
</dbReference>
<dbReference type="CDD" id="cd14953">
    <property type="entry name" value="NHL_like_1"/>
    <property type="match status" value="1"/>
</dbReference>
<feature type="region of interest" description="Disordered" evidence="10">
    <location>
        <begin position="356"/>
        <end position="454"/>
    </location>
</feature>
<keyword evidence="6" id="KW-0418">Kinase</keyword>
<gene>
    <name evidence="12" type="ordered locus">FRAAL0428</name>
</gene>
<dbReference type="PROSITE" id="PS00107">
    <property type="entry name" value="PROTEIN_KINASE_ATP"/>
    <property type="match status" value="1"/>
</dbReference>
<dbReference type="GO" id="GO:0004674">
    <property type="term" value="F:protein serine/threonine kinase activity"/>
    <property type="evidence" value="ECO:0007669"/>
    <property type="project" value="UniProtKB-KW"/>
</dbReference>
<evidence type="ECO:0000256" key="8">
    <source>
        <dbReference type="PROSITE-ProRule" id="PRU00504"/>
    </source>
</evidence>